<comment type="similarity">
    <text evidence="2">Belongs to the BCCT transporter (TC 2.A.15) family.</text>
</comment>
<evidence type="ECO:0000256" key="5">
    <source>
        <dbReference type="ARBA" id="ARBA00022692"/>
    </source>
</evidence>
<evidence type="ECO:0000256" key="7">
    <source>
        <dbReference type="ARBA" id="ARBA00023136"/>
    </source>
</evidence>
<accession>A0A2I1IL84</accession>
<dbReference type="STRING" id="33007.HMPREF3198_02181"/>
<feature type="transmembrane region" description="Helical" evidence="8">
    <location>
        <begin position="141"/>
        <end position="164"/>
    </location>
</feature>
<evidence type="ECO:0000313" key="9">
    <source>
        <dbReference type="EMBL" id="PKY71884.1"/>
    </source>
</evidence>
<feature type="transmembrane region" description="Helical" evidence="8">
    <location>
        <begin position="348"/>
        <end position="372"/>
    </location>
</feature>
<dbReference type="GeneID" id="35866987"/>
<evidence type="ECO:0000256" key="1">
    <source>
        <dbReference type="ARBA" id="ARBA00004651"/>
    </source>
</evidence>
<dbReference type="InterPro" id="IPR000060">
    <property type="entry name" value="BCCT_transptr"/>
</dbReference>
<keyword evidence="5 8" id="KW-0812">Transmembrane</keyword>
<feature type="transmembrane region" description="Helical" evidence="8">
    <location>
        <begin position="257"/>
        <end position="275"/>
    </location>
</feature>
<evidence type="ECO:0000256" key="8">
    <source>
        <dbReference type="SAM" id="Phobius"/>
    </source>
</evidence>
<feature type="transmembrane region" description="Helical" evidence="8">
    <location>
        <begin position="91"/>
        <end position="113"/>
    </location>
</feature>
<evidence type="ECO:0000313" key="10">
    <source>
        <dbReference type="Proteomes" id="UP000235122"/>
    </source>
</evidence>
<organism evidence="9 10">
    <name type="scientific">Winkia neuii</name>
    <dbReference type="NCBI Taxonomy" id="33007"/>
    <lineage>
        <taxon>Bacteria</taxon>
        <taxon>Bacillati</taxon>
        <taxon>Actinomycetota</taxon>
        <taxon>Actinomycetes</taxon>
        <taxon>Actinomycetales</taxon>
        <taxon>Actinomycetaceae</taxon>
        <taxon>Winkia</taxon>
    </lineage>
</organism>
<dbReference type="PROSITE" id="PS01303">
    <property type="entry name" value="BCCT"/>
    <property type="match status" value="1"/>
</dbReference>
<dbReference type="RefSeq" id="WP_024331703.1">
    <property type="nucleotide sequence ID" value="NZ_JASOXK010000006.1"/>
</dbReference>
<feature type="transmembrane region" description="Helical" evidence="8">
    <location>
        <begin position="195"/>
        <end position="217"/>
    </location>
</feature>
<keyword evidence="10" id="KW-1185">Reference proteome</keyword>
<keyword evidence="7 8" id="KW-0472">Membrane</keyword>
<dbReference type="GO" id="GO:0005886">
    <property type="term" value="C:plasma membrane"/>
    <property type="evidence" value="ECO:0007669"/>
    <property type="project" value="UniProtKB-SubCell"/>
</dbReference>
<feature type="transmembrane region" description="Helical" evidence="8">
    <location>
        <begin position="229"/>
        <end position="250"/>
    </location>
</feature>
<evidence type="ECO:0000256" key="6">
    <source>
        <dbReference type="ARBA" id="ARBA00022989"/>
    </source>
</evidence>
<name>A0A2I1IL84_9ACTO</name>
<evidence type="ECO:0000256" key="3">
    <source>
        <dbReference type="ARBA" id="ARBA00022448"/>
    </source>
</evidence>
<proteinExistence type="inferred from homology"/>
<dbReference type="AlphaFoldDB" id="A0A2I1IL84"/>
<dbReference type="NCBIfam" id="TIGR00842">
    <property type="entry name" value="bcct"/>
    <property type="match status" value="1"/>
</dbReference>
<dbReference type="NCBIfam" id="NF007399">
    <property type="entry name" value="PRK09928.1"/>
    <property type="match status" value="1"/>
</dbReference>
<protein>
    <submittedName>
        <fullName evidence="9">High-affinity choline transporter BetT</fullName>
    </submittedName>
</protein>
<feature type="transmembrane region" description="Helical" evidence="8">
    <location>
        <begin position="12"/>
        <end position="32"/>
    </location>
</feature>
<keyword evidence="4" id="KW-1003">Cell membrane</keyword>
<dbReference type="EMBL" id="PKKO01000005">
    <property type="protein sequence ID" value="PKY71884.1"/>
    <property type="molecule type" value="Genomic_DNA"/>
</dbReference>
<reference evidence="9 10" key="1">
    <citation type="submission" date="2017-12" db="EMBL/GenBank/DDBJ databases">
        <title>Phylogenetic diversity of female urinary microbiome.</title>
        <authorList>
            <person name="Thomas-White K."/>
            <person name="Wolfe A.J."/>
        </authorList>
    </citation>
    <scope>NUCLEOTIDE SEQUENCE [LARGE SCALE GENOMIC DNA]</scope>
    <source>
        <strain evidence="9 10">UMB0402</strain>
    </source>
</reference>
<comment type="caution">
    <text evidence="9">The sequence shown here is derived from an EMBL/GenBank/DDBJ whole genome shotgun (WGS) entry which is preliminary data.</text>
</comment>
<evidence type="ECO:0000256" key="2">
    <source>
        <dbReference type="ARBA" id="ARBA00005658"/>
    </source>
</evidence>
<dbReference type="GO" id="GO:0022857">
    <property type="term" value="F:transmembrane transporter activity"/>
    <property type="evidence" value="ECO:0007669"/>
    <property type="project" value="InterPro"/>
</dbReference>
<dbReference type="Pfam" id="PF02028">
    <property type="entry name" value="BCCT"/>
    <property type="match status" value="1"/>
</dbReference>
<dbReference type="PANTHER" id="PTHR30047:SF7">
    <property type="entry name" value="HIGH-AFFINITY CHOLINE TRANSPORT PROTEIN"/>
    <property type="match status" value="1"/>
</dbReference>
<keyword evidence="3" id="KW-0813">Transport</keyword>
<feature type="transmembrane region" description="Helical" evidence="8">
    <location>
        <begin position="401"/>
        <end position="420"/>
    </location>
</feature>
<feature type="transmembrane region" description="Helical" evidence="8">
    <location>
        <begin position="52"/>
        <end position="70"/>
    </location>
</feature>
<gene>
    <name evidence="9" type="ORF">CYJ19_09205</name>
</gene>
<dbReference type="PANTHER" id="PTHR30047">
    <property type="entry name" value="HIGH-AFFINITY CHOLINE TRANSPORT PROTEIN-RELATED"/>
    <property type="match status" value="1"/>
</dbReference>
<feature type="transmembrane region" description="Helical" evidence="8">
    <location>
        <begin position="475"/>
        <end position="495"/>
    </location>
</feature>
<feature type="transmembrane region" description="Helical" evidence="8">
    <location>
        <begin position="450"/>
        <end position="469"/>
    </location>
</feature>
<keyword evidence="6 8" id="KW-1133">Transmembrane helix</keyword>
<dbReference type="InterPro" id="IPR018093">
    <property type="entry name" value="BCCT_CS"/>
</dbReference>
<comment type="subcellular location">
    <subcellularLocation>
        <location evidence="1">Cell membrane</location>
        <topology evidence="1">Multi-pass membrane protein</topology>
    </subcellularLocation>
</comment>
<dbReference type="Proteomes" id="UP000235122">
    <property type="component" value="Unassembled WGS sequence"/>
</dbReference>
<feature type="transmembrane region" description="Helical" evidence="8">
    <location>
        <begin position="312"/>
        <end position="336"/>
    </location>
</feature>
<evidence type="ECO:0000256" key="4">
    <source>
        <dbReference type="ARBA" id="ARBA00022475"/>
    </source>
</evidence>
<sequence>MSSSQILQVRVKYPVFISSALGLTAVAVWAMIDPTAAASLLGSAVAWICKWFGWFYIGLATSIIIFVLFLGFSRYGRVRLGPANSRPEFSLFSWAAMLFAAGIGTDIMFFSVAGPISHYMNPPSGTGQSLQAARQAPVWTIFHYGITGWGMYALMGIALGYFAYRRGKPLSVRSSLAPVLGNKIDGPIGHLVDSAAILGTIFGVATTLGIGVIQLNVGLEILFGIKKGLGAQVVLVALAVAMATASATTGVHRGIRILSQLNVFLAIFLIGWVLVTGKTDFLLNAMAQNVGDFVQSFPSRTLETFAYANKGAWMSAWTLFFWAWWVAWASFIGMFLARISRGRTLREFVVGTMLIPFTYVLAWISVFGNAAIELVRSGNLKFAENTLEVPESGFYALLQHYPAPFFTIGLATFVGLLFYVTSADSGALVMANLCSYLPTSRSDANAPLRIFWAALVGVLTVAMLLVGGIPALQNATIITGLPFAFVLVFVMVGLAKALRAERSKVVLLDRSAKNIVAGATSGGTSWRDRLARTFDQVSPAQASRYLSKVCEPALRKISSELASQGIESQVVRADHDRLEEMEERRIYDRLKLTAFSGEDQFVYRILAVDTPATFYAGVPLSSARSTRLEVHLPDGNQDYNVMGYSQTAIIHDVLDHFDRYQEYWRMQETGVPVSPPFR</sequence>